<reference evidence="1" key="1">
    <citation type="journal article" date="2015" name="Nature">
        <title>Complex archaea that bridge the gap between prokaryotes and eukaryotes.</title>
        <authorList>
            <person name="Spang A."/>
            <person name="Saw J.H."/>
            <person name="Jorgensen S.L."/>
            <person name="Zaremba-Niedzwiedzka K."/>
            <person name="Martijn J."/>
            <person name="Lind A.E."/>
            <person name="van Eijk R."/>
            <person name="Schleper C."/>
            <person name="Guy L."/>
            <person name="Ettema T.J."/>
        </authorList>
    </citation>
    <scope>NUCLEOTIDE SEQUENCE</scope>
</reference>
<accession>A0A0F9RS17</accession>
<proteinExistence type="predicted"/>
<name>A0A0F9RS17_9ZZZZ</name>
<protein>
    <submittedName>
        <fullName evidence="1">Uncharacterized protein</fullName>
    </submittedName>
</protein>
<dbReference type="AlphaFoldDB" id="A0A0F9RS17"/>
<sequence>MTVKQLIAALKMADPNLEVSSHANNHTYHSERDRKTHGEMKVLLRKHNNDDEYVVIGNVR</sequence>
<gene>
    <name evidence="1" type="ORF">LCGC14_0610360</name>
</gene>
<organism evidence="1">
    <name type="scientific">marine sediment metagenome</name>
    <dbReference type="NCBI Taxonomy" id="412755"/>
    <lineage>
        <taxon>unclassified sequences</taxon>
        <taxon>metagenomes</taxon>
        <taxon>ecological metagenomes</taxon>
    </lineage>
</organism>
<dbReference type="EMBL" id="LAZR01001010">
    <property type="protein sequence ID" value="KKN52642.1"/>
    <property type="molecule type" value="Genomic_DNA"/>
</dbReference>
<evidence type="ECO:0000313" key="1">
    <source>
        <dbReference type="EMBL" id="KKN52642.1"/>
    </source>
</evidence>
<comment type="caution">
    <text evidence="1">The sequence shown here is derived from an EMBL/GenBank/DDBJ whole genome shotgun (WGS) entry which is preliminary data.</text>
</comment>